<evidence type="ECO:0000313" key="1">
    <source>
        <dbReference type="EMBL" id="VEP14109.1"/>
    </source>
</evidence>
<dbReference type="EMBL" id="CAACVJ010000158">
    <property type="protein sequence ID" value="VEP14109.1"/>
    <property type="molecule type" value="Genomic_DNA"/>
</dbReference>
<dbReference type="AlphaFoldDB" id="A0A563VS44"/>
<sequence length="55" mass="6261">MAIAINGYIQANSFNYFLEKIICGMSAKPELFTNAMNEVEEMQKIMVSTLQKLSR</sequence>
<organism evidence="1 2">
    <name type="scientific">Hyella patelloides LEGE 07179</name>
    <dbReference type="NCBI Taxonomy" id="945734"/>
    <lineage>
        <taxon>Bacteria</taxon>
        <taxon>Bacillati</taxon>
        <taxon>Cyanobacteriota</taxon>
        <taxon>Cyanophyceae</taxon>
        <taxon>Pleurocapsales</taxon>
        <taxon>Hyellaceae</taxon>
        <taxon>Hyella</taxon>
    </lineage>
</organism>
<dbReference type="Proteomes" id="UP000320055">
    <property type="component" value="Unassembled WGS sequence"/>
</dbReference>
<name>A0A563VS44_9CYAN</name>
<accession>A0A563VS44</accession>
<dbReference type="RefSeq" id="WP_186376133.1">
    <property type="nucleotide sequence ID" value="NZ_LR213984.1"/>
</dbReference>
<keyword evidence="2" id="KW-1185">Reference proteome</keyword>
<proteinExistence type="predicted"/>
<gene>
    <name evidence="1" type="ORF">H1P_2400011</name>
</gene>
<protein>
    <submittedName>
        <fullName evidence="1">Uncharacterized protein</fullName>
    </submittedName>
</protein>
<reference evidence="1 2" key="1">
    <citation type="submission" date="2019-01" db="EMBL/GenBank/DDBJ databases">
        <authorList>
            <person name="Brito A."/>
        </authorList>
    </citation>
    <scope>NUCLEOTIDE SEQUENCE [LARGE SCALE GENOMIC DNA]</scope>
    <source>
        <strain evidence="1">1</strain>
    </source>
</reference>
<evidence type="ECO:0000313" key="2">
    <source>
        <dbReference type="Proteomes" id="UP000320055"/>
    </source>
</evidence>